<organism evidence="5 6">
    <name type="scientific">Roseimicrobium gellanilyticum</name>
    <dbReference type="NCBI Taxonomy" id="748857"/>
    <lineage>
        <taxon>Bacteria</taxon>
        <taxon>Pseudomonadati</taxon>
        <taxon>Verrucomicrobiota</taxon>
        <taxon>Verrucomicrobiia</taxon>
        <taxon>Verrucomicrobiales</taxon>
        <taxon>Verrucomicrobiaceae</taxon>
        <taxon>Roseimicrobium</taxon>
    </lineage>
</organism>
<dbReference type="InterPro" id="IPR036909">
    <property type="entry name" value="Cyt_c-like_dom_sf"/>
</dbReference>
<comment type="caution">
    <text evidence="5">The sequence shown here is derived from an EMBL/GenBank/DDBJ whole genome shotgun (WGS) entry which is preliminary data.</text>
</comment>
<dbReference type="Pfam" id="PF07583">
    <property type="entry name" value="PSCyt2"/>
    <property type="match status" value="1"/>
</dbReference>
<dbReference type="EMBL" id="QNRR01000006">
    <property type="protein sequence ID" value="RBP42585.1"/>
    <property type="molecule type" value="Genomic_DNA"/>
</dbReference>
<dbReference type="PANTHER" id="PTHR35889">
    <property type="entry name" value="CYCLOINULO-OLIGOSACCHARIDE FRUCTANOTRANSFERASE-RELATED"/>
    <property type="match status" value="1"/>
</dbReference>
<dbReference type="AlphaFoldDB" id="A0A366HJP4"/>
<evidence type="ECO:0000313" key="5">
    <source>
        <dbReference type="EMBL" id="RBP42585.1"/>
    </source>
</evidence>
<keyword evidence="6" id="KW-1185">Reference proteome</keyword>
<dbReference type="SUPFAM" id="SSF46626">
    <property type="entry name" value="Cytochrome c"/>
    <property type="match status" value="1"/>
</dbReference>
<gene>
    <name evidence="5" type="ORF">DES53_106294</name>
</gene>
<dbReference type="GO" id="GO:0020037">
    <property type="term" value="F:heme binding"/>
    <property type="evidence" value="ECO:0007669"/>
    <property type="project" value="InterPro"/>
</dbReference>
<dbReference type="Pfam" id="PF07587">
    <property type="entry name" value="PSD1"/>
    <property type="match status" value="1"/>
</dbReference>
<name>A0A366HJP4_9BACT</name>
<feature type="domain" description="DUF1549" evidence="2">
    <location>
        <begin position="166"/>
        <end position="376"/>
    </location>
</feature>
<dbReference type="InterPro" id="IPR011444">
    <property type="entry name" value="DUF1549"/>
</dbReference>
<dbReference type="OrthoDB" id="175933at2"/>
<proteinExistence type="predicted"/>
<feature type="domain" description="DUF1553" evidence="3">
    <location>
        <begin position="635"/>
        <end position="893"/>
    </location>
</feature>
<feature type="signal peptide" evidence="1">
    <location>
        <begin position="1"/>
        <end position="19"/>
    </location>
</feature>
<feature type="chain" id="PRO_5016677532" evidence="1">
    <location>
        <begin position="20"/>
        <end position="921"/>
    </location>
</feature>
<dbReference type="PANTHER" id="PTHR35889:SF3">
    <property type="entry name" value="F-BOX DOMAIN-CONTAINING PROTEIN"/>
    <property type="match status" value="1"/>
</dbReference>
<evidence type="ECO:0000259" key="4">
    <source>
        <dbReference type="Pfam" id="PF07635"/>
    </source>
</evidence>
<evidence type="ECO:0000259" key="2">
    <source>
        <dbReference type="Pfam" id="PF07583"/>
    </source>
</evidence>
<dbReference type="GO" id="GO:0009055">
    <property type="term" value="F:electron transfer activity"/>
    <property type="evidence" value="ECO:0007669"/>
    <property type="project" value="InterPro"/>
</dbReference>
<dbReference type="InterPro" id="IPR022655">
    <property type="entry name" value="DUF1553"/>
</dbReference>
<accession>A0A366HJP4</accession>
<evidence type="ECO:0000256" key="1">
    <source>
        <dbReference type="SAM" id="SignalP"/>
    </source>
</evidence>
<dbReference type="Proteomes" id="UP000253426">
    <property type="component" value="Unassembled WGS sequence"/>
</dbReference>
<reference evidence="5 6" key="1">
    <citation type="submission" date="2018-06" db="EMBL/GenBank/DDBJ databases">
        <title>Genomic Encyclopedia of Type Strains, Phase IV (KMG-IV): sequencing the most valuable type-strain genomes for metagenomic binning, comparative biology and taxonomic classification.</title>
        <authorList>
            <person name="Goeker M."/>
        </authorList>
    </citation>
    <scope>NUCLEOTIDE SEQUENCE [LARGE SCALE GENOMIC DNA]</scope>
    <source>
        <strain evidence="5 6">DSM 25532</strain>
    </source>
</reference>
<dbReference type="Pfam" id="PF07635">
    <property type="entry name" value="PSCyt1"/>
    <property type="match status" value="1"/>
</dbReference>
<evidence type="ECO:0000313" key="6">
    <source>
        <dbReference type="Proteomes" id="UP000253426"/>
    </source>
</evidence>
<dbReference type="RefSeq" id="WP_113959703.1">
    <property type="nucleotide sequence ID" value="NZ_QNRR01000006.1"/>
</dbReference>
<keyword evidence="1" id="KW-0732">Signal</keyword>
<dbReference type="InterPro" id="IPR011429">
    <property type="entry name" value="Cyt_c_Planctomycete-type"/>
</dbReference>
<feature type="domain" description="Cytochrome C Planctomycete-type" evidence="4">
    <location>
        <begin position="41"/>
        <end position="99"/>
    </location>
</feature>
<evidence type="ECO:0000259" key="3">
    <source>
        <dbReference type="Pfam" id="PF07587"/>
    </source>
</evidence>
<protein>
    <submittedName>
        <fullName evidence="5">Cytochrome c</fullName>
    </submittedName>
</protein>
<sequence>MLIRLTALACVIPACGMLAAPSAEEVDFFEKRIRPVLVEQCYECHSAGKKVKGGLIMDSLEAMLIGGDSGPSLVPGDPDKSKIIEAIRYKNRDLQMPPKNQLTAEQIRDLEKWVSMGAPDPRGAKSAAAPAKQGINFDEGRKFWSFAPVSNPALPTVKNTAWVQTPVDAFILDSLEKSGLSPAPPADKRTLIRRATFDLTGLPPTPKEVTDFLADNSPEAFNRVIDRLLASPQYGERWGRHWLDVARYADSNGLDENVTLGHAWRYRDYVVRAFNEDKPYDQFLIEQLAGDLLPTQDTTARLDALTATAFLSLGAKVLAEPDVRKLEMDIIDDQLDTLGKAFMGMTIGCARCHDHKFDPFSQEDYYAMAAIFRSTKSLADERTGAIKYWYEHNLATPADFEAKKKYEADVKAQRAKITKYNTDTRASLKADLQRNAANYLAASVELPDDPDFKEVEAIAAKHGLRARYLLTCRQFLARATEKEFFDKWHTLAKSGDVAGVRNHYARLFGDAAEGLVAAKKKDPKATRPVEPELATAHDALNDAGGFLVMPDKDADAFDQTMLAEVEQMQAALMEMEDKTPDPPALMGVADGTISRTLPVHIRGSYLTLGKEIERGFPTVMRVSFTKPVFPVKQSGRLELARWMASTEHPLTARVMANRIWRWHFGRGIVGTTDNFGILGDKPSHPALLDWLARNFMENGWSVKDMHRLLMKSSVYQMASLHPSAGQPSSSPDPALADPENKLLWRANLQRLEAEEIRDALLAASGSLELKVGGKTVPLRNREFVFNHTSKDATTYESPRRALYLPIIRNNLYDLLEQFDFPDPTMPTGSRNSTVVAPQALIMLNSPLATTSAEKLAAKLLGQESADPARVQRAYEILYARAATPPEEQRALAFVKSKSGERDAWTLLCHTLMAANEFMYLR</sequence>